<dbReference type="InterPro" id="IPR025592">
    <property type="entry name" value="DUF4347"/>
</dbReference>
<feature type="non-terminal residue" evidence="2">
    <location>
        <position position="778"/>
    </location>
</feature>
<evidence type="ECO:0000313" key="2">
    <source>
        <dbReference type="EMBL" id="PKQ66539.1"/>
    </source>
</evidence>
<accession>A0A2N3I8C9</accession>
<dbReference type="AlphaFoldDB" id="A0A2N3I8C9"/>
<dbReference type="Pfam" id="PF14252">
    <property type="entry name" value="DUF4347"/>
    <property type="match status" value="1"/>
</dbReference>
<dbReference type="EMBL" id="MVDE01000014">
    <property type="protein sequence ID" value="PKQ66539.1"/>
    <property type="molecule type" value="Genomic_DNA"/>
</dbReference>
<proteinExistence type="predicted"/>
<dbReference type="Proteomes" id="UP000233618">
    <property type="component" value="Unassembled WGS sequence"/>
</dbReference>
<dbReference type="RefSeq" id="WP_143470885.1">
    <property type="nucleotide sequence ID" value="NZ_MVDE01000014.1"/>
</dbReference>
<dbReference type="InterPro" id="IPR005046">
    <property type="entry name" value="DUF285"/>
</dbReference>
<keyword evidence="3" id="KW-1185">Reference proteome</keyword>
<gene>
    <name evidence="2" type="ORF">BZG01_10970</name>
</gene>
<protein>
    <recommendedName>
        <fullName evidence="1">PKD domain-containing protein</fullName>
    </recommendedName>
</protein>
<feature type="domain" description="PKD" evidence="1">
    <location>
        <begin position="179"/>
        <end position="211"/>
    </location>
</feature>
<sequence length="778" mass="84751">MNNRILLLFILFVSISPLTCFGSNANIYIDKDLKSKECLSNLPSTPESFQLFSHGRAGELLIDGEWFTAPQIATWLKKSKLLKGITHLNIYACEFGKGLKGQNAVAYLEKSLNITLAASDDITGTNGDWDLEVGTRKDVLEFPTYSYSLQNEFITTWEVSAGDLDISIPTKWWEFTYNYNVDWGDGIVDSGYTKNASHTYVSAGTYTLKISGAFPQIYLFFSGEEKKIKTIEQWGDVVWESMDHSFFDCSNLTIKDGIEPPNLSLVKDMSWMFGDATSLDADVSEWDVSSVTNMSYMFLGTTLFTGKGIDKWDVGNVNNMYKMFGSAKKFDADVSAWDVSTVTNMSYMFVGATSFTGKGIDKWDVGNVNKMYEMFGSAKKFDADLSGWNPISVTDMGYMFFFAESFQGLGLNNWNVSTVSNMKYMFYAAHSFIGDISNWNVSNVTQMDNMFKYVTLSPTIYTSLLNSWATLLVNNNVRFSGGYSKYCDDSGRNVLLSKGWTITDGGKIASVTVDLGADLDNCPGTSVSLDAGNHSGVTYLWNTGETSQIISVDTLGAFSVEVSSAFGCVSRDTILVNDDVPPVLPILADITRECAVTAVSPTTSDNCSGIITGTTTDPLGYTTQGIHVINWTFDDGNGNSINVPQNVIVDDVTKPVTPTLSDITGECTATAVPPTTSDNCSGTITGTTTDPLSYTTQGTHVINWTFDDGNGNSINVPQNVIVDDVTKPVTPTLSDVTGECTATAVPPTTSDNCSGTITGTTTDPLSYTTQGTHVINWT</sequence>
<dbReference type="NCBIfam" id="TIGR02167">
    <property type="entry name" value="Liste_lipo_26"/>
    <property type="match status" value="4"/>
</dbReference>
<reference evidence="2 3" key="1">
    <citation type="journal article" date="2017" name="Front. Microbiol.">
        <title>Labilibaculum manganireducens gen. nov., sp. nov. and Labilibaculum filiforme sp. nov., Novel Bacteroidetes Isolated from Subsurface Sediments of the Baltic Sea.</title>
        <authorList>
            <person name="Vandieken V."/>
            <person name="Marshall I.P."/>
            <person name="Niemann H."/>
            <person name="Engelen B."/>
            <person name="Cypionka H."/>
        </authorList>
    </citation>
    <scope>NUCLEOTIDE SEQUENCE [LARGE SCALE GENOMIC DNA]</scope>
    <source>
        <strain evidence="2 3">59.10-2M</strain>
    </source>
</reference>
<dbReference type="Pfam" id="PF03382">
    <property type="entry name" value="DUF285"/>
    <property type="match status" value="1"/>
</dbReference>
<dbReference type="InterPro" id="IPR000601">
    <property type="entry name" value="PKD_dom"/>
</dbReference>
<evidence type="ECO:0000259" key="1">
    <source>
        <dbReference type="PROSITE" id="PS50093"/>
    </source>
</evidence>
<dbReference type="PROSITE" id="PS50093">
    <property type="entry name" value="PKD"/>
    <property type="match status" value="1"/>
</dbReference>
<dbReference type="InterPro" id="IPR011889">
    <property type="entry name" value="Liste_lipo_26"/>
</dbReference>
<organism evidence="2 3">
    <name type="scientific">Labilibaculum manganireducens</name>
    <dbReference type="NCBI Taxonomy" id="1940525"/>
    <lineage>
        <taxon>Bacteria</taxon>
        <taxon>Pseudomonadati</taxon>
        <taxon>Bacteroidota</taxon>
        <taxon>Bacteroidia</taxon>
        <taxon>Marinilabiliales</taxon>
        <taxon>Marinifilaceae</taxon>
        <taxon>Labilibaculum</taxon>
    </lineage>
</organism>
<evidence type="ECO:0000313" key="3">
    <source>
        <dbReference type="Proteomes" id="UP000233618"/>
    </source>
</evidence>
<comment type="caution">
    <text evidence="2">The sequence shown here is derived from an EMBL/GenBank/DDBJ whole genome shotgun (WGS) entry which is preliminary data.</text>
</comment>
<name>A0A2N3I8C9_9BACT</name>
<dbReference type="CDD" id="cd00146">
    <property type="entry name" value="PKD"/>
    <property type="match status" value="1"/>
</dbReference>